<accession>A0A091DLW6</accession>
<dbReference type="PANTHER" id="PTHR44147">
    <property type="entry name" value="DEHYDROGENASE/REDUCTASE SDR FAMILY MEMBER 1"/>
    <property type="match status" value="1"/>
</dbReference>
<dbReference type="InterPro" id="IPR002347">
    <property type="entry name" value="SDR_fam"/>
</dbReference>
<dbReference type="EMBL" id="KN122218">
    <property type="protein sequence ID" value="KFO32087.1"/>
    <property type="molecule type" value="Genomic_DNA"/>
</dbReference>
<dbReference type="Gene3D" id="3.40.50.720">
    <property type="entry name" value="NAD(P)-binding Rossmann-like Domain"/>
    <property type="match status" value="2"/>
</dbReference>
<dbReference type="Pfam" id="PF00106">
    <property type="entry name" value="adh_short"/>
    <property type="match status" value="2"/>
</dbReference>
<dbReference type="eggNOG" id="KOG0725">
    <property type="taxonomic scope" value="Eukaryota"/>
</dbReference>
<dbReference type="AlphaFoldDB" id="A0A091DLW6"/>
<protein>
    <submittedName>
        <fullName evidence="1">Dehydrogenase/reductase SDR family member 1</fullName>
    </submittedName>
</protein>
<dbReference type="SUPFAM" id="SSF51735">
    <property type="entry name" value="NAD(P)-binding Rossmann-fold domains"/>
    <property type="match status" value="1"/>
</dbReference>
<sequence>MAALMKGQVCVVTGASRGISRGIALQLCQTGATVYITGRHEDTLQVAAEARPLPVLSVWGTADGTSWRGLIVVISSLGGLKYMFNVPYGVGKAACDKLAADCAHELRCHGVSYVSLWPGLVQIELLKDFMARNELFKNPLFNQLASGSCGRGTEKNGFPQFLACLSALAHWVQTLSLCTIRLPIISNCVCAADPDILSLSGKVLPSCDLAHCYGLTDVDGRPVYDYLSMRSTLQPVACLGWLASYLPGFLRMPKWIITLCTSKF</sequence>
<gene>
    <name evidence="1" type="ORF">H920_06494</name>
</gene>
<keyword evidence="2" id="KW-1185">Reference proteome</keyword>
<dbReference type="PRINTS" id="PR00081">
    <property type="entry name" value="GDHRDH"/>
</dbReference>
<evidence type="ECO:0000313" key="2">
    <source>
        <dbReference type="Proteomes" id="UP000028990"/>
    </source>
</evidence>
<dbReference type="Proteomes" id="UP000028990">
    <property type="component" value="Unassembled WGS sequence"/>
</dbReference>
<evidence type="ECO:0000313" key="1">
    <source>
        <dbReference type="EMBL" id="KFO32087.1"/>
    </source>
</evidence>
<organism evidence="1 2">
    <name type="scientific">Fukomys damarensis</name>
    <name type="common">Damaraland mole rat</name>
    <name type="synonym">Cryptomys damarensis</name>
    <dbReference type="NCBI Taxonomy" id="885580"/>
    <lineage>
        <taxon>Eukaryota</taxon>
        <taxon>Metazoa</taxon>
        <taxon>Chordata</taxon>
        <taxon>Craniata</taxon>
        <taxon>Vertebrata</taxon>
        <taxon>Euteleostomi</taxon>
        <taxon>Mammalia</taxon>
        <taxon>Eutheria</taxon>
        <taxon>Euarchontoglires</taxon>
        <taxon>Glires</taxon>
        <taxon>Rodentia</taxon>
        <taxon>Hystricomorpha</taxon>
        <taxon>Bathyergidae</taxon>
        <taxon>Fukomys</taxon>
    </lineage>
</organism>
<reference evidence="1 2" key="1">
    <citation type="submission" date="2013-11" db="EMBL/GenBank/DDBJ databases">
        <title>The Damaraland mole rat (Fukomys damarensis) genome and evolution of African mole rats.</title>
        <authorList>
            <person name="Gladyshev V.N."/>
            <person name="Fang X."/>
        </authorList>
    </citation>
    <scope>NUCLEOTIDE SEQUENCE [LARGE SCALE GENOMIC DNA]</scope>
    <source>
        <tissue evidence="1">Liver</tissue>
    </source>
</reference>
<dbReference type="STRING" id="885580.ENSFDAP00000007318"/>
<proteinExistence type="predicted"/>
<dbReference type="PANTHER" id="PTHR44147:SF2">
    <property type="entry name" value="DEHYDROGENASE_REDUCTASE SDR FAMILY MEMBER 1"/>
    <property type="match status" value="1"/>
</dbReference>
<dbReference type="InterPro" id="IPR036291">
    <property type="entry name" value="NAD(P)-bd_dom_sf"/>
</dbReference>
<name>A0A091DLW6_FUKDA</name>